<dbReference type="AlphaFoldDB" id="Q6WB46"/>
<protein>
    <submittedName>
        <fullName evidence="2">Monooxygenase</fullName>
    </submittedName>
</protein>
<dbReference type="Pfam" id="PF13738">
    <property type="entry name" value="Pyr_redox_3"/>
    <property type="match status" value="1"/>
</dbReference>
<proteinExistence type="predicted"/>
<reference evidence="2" key="1">
    <citation type="submission" date="2003-04" db="EMBL/GenBank/DDBJ databases">
        <title>Genes for Arsenite Oxidation from Alcaligenes faecalis.</title>
        <authorList>
            <person name="Silver S."/>
            <person name="Phung L.T."/>
            <person name="Malo B.J."/>
        </authorList>
    </citation>
    <scope>NUCLEOTIDE SEQUENCE</scope>
    <source>
        <strain evidence="2">NCIB 8687</strain>
    </source>
</reference>
<keyword evidence="2" id="KW-0503">Monooxygenase</keyword>
<dbReference type="GO" id="GO:0050660">
    <property type="term" value="F:flavin adenine dinucleotide binding"/>
    <property type="evidence" value="ECO:0007669"/>
    <property type="project" value="TreeGrafter"/>
</dbReference>
<organism evidence="2">
    <name type="scientific">Alcaligenes faecalis</name>
    <dbReference type="NCBI Taxonomy" id="511"/>
    <lineage>
        <taxon>Bacteria</taxon>
        <taxon>Pseudomonadati</taxon>
        <taxon>Pseudomonadota</taxon>
        <taxon>Betaproteobacteria</taxon>
        <taxon>Burkholderiales</taxon>
        <taxon>Alcaligenaceae</taxon>
        <taxon>Alcaligenes</taxon>
    </lineage>
</organism>
<dbReference type="InterPro" id="IPR036188">
    <property type="entry name" value="FAD/NAD-bd_sf"/>
</dbReference>
<dbReference type="EMBL" id="AY297781">
    <property type="protein sequence ID" value="AAS45100.1"/>
    <property type="molecule type" value="Genomic_DNA"/>
</dbReference>
<dbReference type="InterPro" id="IPR050982">
    <property type="entry name" value="Auxin_biosynth/cation_transpt"/>
</dbReference>
<dbReference type="Gene3D" id="3.50.50.60">
    <property type="entry name" value="FAD/NAD(P)-binding domain"/>
    <property type="match status" value="1"/>
</dbReference>
<dbReference type="PANTHER" id="PTHR43539">
    <property type="entry name" value="FLAVIN-BINDING MONOOXYGENASE-LIKE PROTEIN (AFU_ORTHOLOGUE AFUA_4G09220)"/>
    <property type="match status" value="1"/>
</dbReference>
<name>Q6WB46_ALCFA</name>
<dbReference type="PRINTS" id="PR00469">
    <property type="entry name" value="PNDRDTASEII"/>
</dbReference>
<dbReference type="SUPFAM" id="SSF51905">
    <property type="entry name" value="FAD/NAD(P)-binding domain"/>
    <property type="match status" value="1"/>
</dbReference>
<dbReference type="GO" id="GO:0004497">
    <property type="term" value="F:monooxygenase activity"/>
    <property type="evidence" value="ECO:0007669"/>
    <property type="project" value="UniProtKB-KW"/>
</dbReference>
<evidence type="ECO:0000313" key="2">
    <source>
        <dbReference type="EMBL" id="AAS45100.1"/>
    </source>
</evidence>
<dbReference type="PANTHER" id="PTHR43539:SF78">
    <property type="entry name" value="FLAVIN-CONTAINING MONOOXYGENASE"/>
    <property type="match status" value="1"/>
</dbReference>
<evidence type="ECO:0000256" key="1">
    <source>
        <dbReference type="ARBA" id="ARBA00023002"/>
    </source>
</evidence>
<accession>Q6WB46</accession>
<sequence length="214" mass="23597">MSPTTWNPEPRTLDVVVIGAGQAGLATAYFLRRTGLSFALLDNQPRSGGAWLHGWKSLRLFSPSTWSSLPGRPMPASESGLYPSRDEVLDYFAHYEARYQFPIERPVCVQQVTRSGTHMLTHADSRMWQSRAVVSATGNWSNPYIPDYPGIKEFKGTQRHSALYVDAMNHTGNRGGCLVKVKQVPQLVLQVVDSNALRLRLAGCRRSIPAGAGG</sequence>
<keyword evidence="1" id="KW-0560">Oxidoreductase</keyword>